<dbReference type="EMBL" id="CM026428">
    <property type="protein sequence ID" value="KAG0565887.1"/>
    <property type="molecule type" value="Genomic_DNA"/>
</dbReference>
<name>A0A8T0H549_CERPU</name>
<proteinExistence type="predicted"/>
<protein>
    <submittedName>
        <fullName evidence="1">Uncharacterized protein</fullName>
    </submittedName>
</protein>
<accession>A0A8T0H549</accession>
<dbReference type="Proteomes" id="UP000822688">
    <property type="component" value="Chromosome 7"/>
</dbReference>
<comment type="caution">
    <text evidence="1">The sequence shown here is derived from an EMBL/GenBank/DDBJ whole genome shotgun (WGS) entry which is preliminary data.</text>
</comment>
<dbReference type="EMBL" id="CM026428">
    <property type="protein sequence ID" value="KAG0565875.1"/>
    <property type="molecule type" value="Genomic_DNA"/>
</dbReference>
<organism evidence="1 3">
    <name type="scientific">Ceratodon purpureus</name>
    <name type="common">Fire moss</name>
    <name type="synonym">Dicranum purpureum</name>
    <dbReference type="NCBI Taxonomy" id="3225"/>
    <lineage>
        <taxon>Eukaryota</taxon>
        <taxon>Viridiplantae</taxon>
        <taxon>Streptophyta</taxon>
        <taxon>Embryophyta</taxon>
        <taxon>Bryophyta</taxon>
        <taxon>Bryophytina</taxon>
        <taxon>Bryopsida</taxon>
        <taxon>Dicranidae</taxon>
        <taxon>Pseudoditrichales</taxon>
        <taxon>Ditrichaceae</taxon>
        <taxon>Ceratodon</taxon>
    </lineage>
</organism>
<dbReference type="AlphaFoldDB" id="A0A8T0H549"/>
<gene>
    <name evidence="1" type="ORF">KC19_7G019900</name>
    <name evidence="2" type="ORF">KC19_7G021100</name>
</gene>
<keyword evidence="3" id="KW-1185">Reference proteome</keyword>
<sequence>MREPYDDESADGLTSDEELHWRVLRFAGESRLRRKGLEPTADSSQLCGYDYGGGLFYINSCSSFSVYSFVSLANSSDGHLLAKRDSLYLSEFSTESLGIAW</sequence>
<evidence type="ECO:0000313" key="2">
    <source>
        <dbReference type="EMBL" id="KAG0565887.1"/>
    </source>
</evidence>
<evidence type="ECO:0000313" key="3">
    <source>
        <dbReference type="Proteomes" id="UP000822688"/>
    </source>
</evidence>
<evidence type="ECO:0000313" key="1">
    <source>
        <dbReference type="EMBL" id="KAG0565875.1"/>
    </source>
</evidence>
<reference evidence="1" key="1">
    <citation type="submission" date="2020-06" db="EMBL/GenBank/DDBJ databases">
        <title>WGS assembly of Ceratodon purpureus strain R40.</title>
        <authorList>
            <person name="Carey S.B."/>
            <person name="Jenkins J."/>
            <person name="Shu S."/>
            <person name="Lovell J.T."/>
            <person name="Sreedasyam A."/>
            <person name="Maumus F."/>
            <person name="Tiley G.P."/>
            <person name="Fernandez-Pozo N."/>
            <person name="Barry K."/>
            <person name="Chen C."/>
            <person name="Wang M."/>
            <person name="Lipzen A."/>
            <person name="Daum C."/>
            <person name="Saski C.A."/>
            <person name="Payton A.C."/>
            <person name="Mcbreen J.C."/>
            <person name="Conrad R.E."/>
            <person name="Kollar L.M."/>
            <person name="Olsson S."/>
            <person name="Huttunen S."/>
            <person name="Landis J.B."/>
            <person name="Wickett N.J."/>
            <person name="Johnson M.G."/>
            <person name="Rensing S.A."/>
            <person name="Grimwood J."/>
            <person name="Schmutz J."/>
            <person name="Mcdaniel S.F."/>
        </authorList>
    </citation>
    <scope>NUCLEOTIDE SEQUENCE</scope>
    <source>
        <strain evidence="1">R40</strain>
    </source>
</reference>